<dbReference type="EMBL" id="JANQDX010000013">
    <property type="protein sequence ID" value="KAL0912882.1"/>
    <property type="molecule type" value="Genomic_DNA"/>
</dbReference>
<accession>A0ABD0URH4</accession>
<feature type="domain" description="DUF4283" evidence="1">
    <location>
        <begin position="246"/>
        <end position="328"/>
    </location>
</feature>
<dbReference type="AlphaFoldDB" id="A0ABD0URH4"/>
<dbReference type="PANTHER" id="PTHR31286:SF99">
    <property type="entry name" value="DUF4283 DOMAIN-CONTAINING PROTEIN"/>
    <property type="match status" value="1"/>
</dbReference>
<evidence type="ECO:0000313" key="2">
    <source>
        <dbReference type="EMBL" id="KAL0912882.1"/>
    </source>
</evidence>
<keyword evidence="3" id="KW-1185">Reference proteome</keyword>
<evidence type="ECO:0000313" key="3">
    <source>
        <dbReference type="Proteomes" id="UP001552299"/>
    </source>
</evidence>
<name>A0ABD0URH4_DENTH</name>
<organism evidence="2 3">
    <name type="scientific">Dendrobium thyrsiflorum</name>
    <name type="common">Pinecone-like raceme dendrobium</name>
    <name type="synonym">Orchid</name>
    <dbReference type="NCBI Taxonomy" id="117978"/>
    <lineage>
        <taxon>Eukaryota</taxon>
        <taxon>Viridiplantae</taxon>
        <taxon>Streptophyta</taxon>
        <taxon>Embryophyta</taxon>
        <taxon>Tracheophyta</taxon>
        <taxon>Spermatophyta</taxon>
        <taxon>Magnoliopsida</taxon>
        <taxon>Liliopsida</taxon>
        <taxon>Asparagales</taxon>
        <taxon>Orchidaceae</taxon>
        <taxon>Epidendroideae</taxon>
        <taxon>Malaxideae</taxon>
        <taxon>Dendrobiinae</taxon>
        <taxon>Dendrobium</taxon>
    </lineage>
</organism>
<dbReference type="Pfam" id="PF14111">
    <property type="entry name" value="DUF4283"/>
    <property type="match status" value="1"/>
</dbReference>
<proteinExistence type="predicted"/>
<dbReference type="PANTHER" id="PTHR31286">
    <property type="entry name" value="GLYCINE-RICH CELL WALL STRUCTURAL PROTEIN 1.8-LIKE"/>
    <property type="match status" value="1"/>
</dbReference>
<evidence type="ECO:0000259" key="1">
    <source>
        <dbReference type="Pfam" id="PF14111"/>
    </source>
</evidence>
<gene>
    <name evidence="2" type="ORF">M5K25_016296</name>
</gene>
<dbReference type="InterPro" id="IPR040256">
    <property type="entry name" value="At4g02000-like"/>
</dbReference>
<dbReference type="InterPro" id="IPR025558">
    <property type="entry name" value="DUF4283"/>
</dbReference>
<dbReference type="Proteomes" id="UP001552299">
    <property type="component" value="Unassembled WGS sequence"/>
</dbReference>
<reference evidence="2 3" key="1">
    <citation type="journal article" date="2024" name="Plant Biotechnol. J.">
        <title>Dendrobium thyrsiflorum genome and its molecular insights into genes involved in important horticultural traits.</title>
        <authorList>
            <person name="Chen B."/>
            <person name="Wang J.Y."/>
            <person name="Zheng P.J."/>
            <person name="Li K.L."/>
            <person name="Liang Y.M."/>
            <person name="Chen X.F."/>
            <person name="Zhang C."/>
            <person name="Zhao X."/>
            <person name="He X."/>
            <person name="Zhang G.Q."/>
            <person name="Liu Z.J."/>
            <person name="Xu Q."/>
        </authorList>
    </citation>
    <scope>NUCLEOTIDE SEQUENCE [LARGE SCALE GENOMIC DNA]</scope>
    <source>
        <strain evidence="2">GZMU011</strain>
    </source>
</reference>
<sequence length="414" mass="45939">MAAEDRRPPAIEDRLPPAASTAVAQCSSEISTRCSNGFSGVVGLSDSSDTIDRSRFYMEKPLVINEARSSECKKEIPVMGKGKEIVSDFKLKSPKILGFHKRVKESENFGPGESSSAGTKVFVNRFGSSSSNVCSNANVVGVEVPNTENKLAGSPSLANSDFNPQSDIIGKMAESDMHSVRQCLSSDLNSLDQSPLNQFPSKNPQVVPKVWGRKANIRIVNTDFDSFTTDDGFAVKLDNQFEEENTKRLQNAIVVKVFGENIPFHIICSELRRQWNHFGKFHITSLGLEWVLCSFQSSNSIKSVLSEGLWYVSGRIIELDKWSPNFSQSSLKGLTTHVWIRMLFLPLQCWDEVNIYKIASKVGIPYLIDCNMFQWGRREFARVCVRIELDKKLPFTTGKLSITGVGSGGTIFVA</sequence>
<comment type="caution">
    <text evidence="2">The sequence shown here is derived from an EMBL/GenBank/DDBJ whole genome shotgun (WGS) entry which is preliminary data.</text>
</comment>
<protein>
    <recommendedName>
        <fullName evidence="1">DUF4283 domain-containing protein</fullName>
    </recommendedName>
</protein>